<name>A0A9P7JLK8_9AGAM</name>
<organism evidence="1 2">
    <name type="scientific">Suillus discolor</name>
    <dbReference type="NCBI Taxonomy" id="1912936"/>
    <lineage>
        <taxon>Eukaryota</taxon>
        <taxon>Fungi</taxon>
        <taxon>Dikarya</taxon>
        <taxon>Basidiomycota</taxon>
        <taxon>Agaricomycotina</taxon>
        <taxon>Agaricomycetes</taxon>
        <taxon>Agaricomycetidae</taxon>
        <taxon>Boletales</taxon>
        <taxon>Suillineae</taxon>
        <taxon>Suillaceae</taxon>
        <taxon>Suillus</taxon>
    </lineage>
</organism>
<evidence type="ECO:0000313" key="2">
    <source>
        <dbReference type="Proteomes" id="UP000823399"/>
    </source>
</evidence>
<gene>
    <name evidence="1" type="ORF">F5147DRAFT_748601</name>
</gene>
<dbReference type="OrthoDB" id="3239511at2759"/>
<protein>
    <submittedName>
        <fullName evidence="1">Uncharacterized protein</fullName>
    </submittedName>
</protein>
<evidence type="ECO:0000313" key="1">
    <source>
        <dbReference type="EMBL" id="KAG2086608.1"/>
    </source>
</evidence>
<sequence>MDILQLAFDHILNSFPPLPILIYYPSIQDMAPERTKFCDLCKQDLKPRGWSTHCKACEKKAEKQRQNQLVAESIRREDLEAEAGIFRVDDIRCEYHPSSGIPPEVHAFEDFKWCPTPLASIPPNQHPWAPFKSRLEFELAELALEACLNNEQTDQLIRLCNRCTSRQEKFTFRTHKDIHDRWETASHRLTGFTQDMISVPYDGTIREFDLHYRNLWEWATDLLRDPQLFPHMVFDAQRFSKFDGETFVNFVDEPYTAEAFWNVQSQLPEGAKPLAFILYADKTKLSSFGTARGYPVVARLANLPTDIRNGQGMGGGYVVGWLPIVKEEKDHAGKPSWVNFKNAVWHEAFLKILSPLASKSSTGQWFECLDSIQHWFFPSILILSADYEEQCVMSLTRGIKSLWPCPVCLVPHDDLLDTLKAYPRRTSDQSQNVLQVARGKQTAEERDDMLKQYGLRDVQNAFWIVALTCVHYALSWDRLHFNGGLYRDHLWAELQRIIISLGRASVAQMDHNYEAFPRWRNLKHLSQVMSISFADSSVYEDISKMVIYAAHTIVTEDECPIGYLLLRCIRLFLEVDLYAALEVHTADTIRAGRHAVQAFSTYLQQYITKTADTSDKNWNFPKLHMSVHIFDNIEAKGATRNYNTKPNEKMHGSLKDSYQMRTNFRNVAPQILRINHWQVVAESICRNISDFDEYQSRDVDNVLDEDNSVVDDLVVSNDSPHVKLGSRQAPQTFESVENTHRHDSAFTNFRIRLNDFLTNFLPAIQVPLPGGKQVQLKANGKITGCRFLKVNYESLVDWRQHTDFLRCNPKFFGTLRFDCVFVQTTDKIIFGRLLFVFECTLEDTALSLALIHPFDAPTGVRIRKDKHLSIFRAEFFSVRSIIRGAFLVPDGSNDYIVVDTVDTDMFLRVKALHLEAGHLVRV</sequence>
<dbReference type="InterPro" id="IPR041078">
    <property type="entry name" value="Plavaka"/>
</dbReference>
<proteinExistence type="predicted"/>
<dbReference type="EMBL" id="JABBWM010000143">
    <property type="protein sequence ID" value="KAG2086608.1"/>
    <property type="molecule type" value="Genomic_DNA"/>
</dbReference>
<keyword evidence="2" id="KW-1185">Reference proteome</keyword>
<dbReference type="AlphaFoldDB" id="A0A9P7JLK8"/>
<dbReference type="Pfam" id="PF18759">
    <property type="entry name" value="Plavaka"/>
    <property type="match status" value="1"/>
</dbReference>
<dbReference type="RefSeq" id="XP_041284967.1">
    <property type="nucleotide sequence ID" value="XM_041440087.1"/>
</dbReference>
<dbReference type="GeneID" id="64702346"/>
<dbReference type="Proteomes" id="UP000823399">
    <property type="component" value="Unassembled WGS sequence"/>
</dbReference>
<comment type="caution">
    <text evidence="1">The sequence shown here is derived from an EMBL/GenBank/DDBJ whole genome shotgun (WGS) entry which is preliminary data.</text>
</comment>
<accession>A0A9P7JLK8</accession>
<reference evidence="1" key="1">
    <citation type="journal article" date="2020" name="New Phytol.">
        <title>Comparative genomics reveals dynamic genome evolution in host specialist ectomycorrhizal fungi.</title>
        <authorList>
            <person name="Lofgren L.A."/>
            <person name="Nguyen N.H."/>
            <person name="Vilgalys R."/>
            <person name="Ruytinx J."/>
            <person name="Liao H.L."/>
            <person name="Branco S."/>
            <person name="Kuo A."/>
            <person name="LaButti K."/>
            <person name="Lipzen A."/>
            <person name="Andreopoulos W."/>
            <person name="Pangilinan J."/>
            <person name="Riley R."/>
            <person name="Hundley H."/>
            <person name="Na H."/>
            <person name="Barry K."/>
            <person name="Grigoriev I.V."/>
            <person name="Stajich J.E."/>
            <person name="Kennedy P.G."/>
        </authorList>
    </citation>
    <scope>NUCLEOTIDE SEQUENCE</scope>
    <source>
        <strain evidence="1">FC423</strain>
    </source>
</reference>